<organism evidence="2 3">
    <name type="scientific">Podila minutissima</name>
    <dbReference type="NCBI Taxonomy" id="64525"/>
    <lineage>
        <taxon>Eukaryota</taxon>
        <taxon>Fungi</taxon>
        <taxon>Fungi incertae sedis</taxon>
        <taxon>Mucoromycota</taxon>
        <taxon>Mortierellomycotina</taxon>
        <taxon>Mortierellomycetes</taxon>
        <taxon>Mortierellales</taxon>
        <taxon>Mortierellaceae</taxon>
        <taxon>Podila</taxon>
    </lineage>
</organism>
<dbReference type="SUPFAM" id="SSF55961">
    <property type="entry name" value="Bet v1-like"/>
    <property type="match status" value="1"/>
</dbReference>
<accession>A0A9P5SNU9</accession>
<dbReference type="CDD" id="cd07822">
    <property type="entry name" value="SRPBCC_4"/>
    <property type="match status" value="1"/>
</dbReference>
<dbReference type="AlphaFoldDB" id="A0A9P5SNU9"/>
<proteinExistence type="predicted"/>
<feature type="compositionally biased region" description="Basic and acidic residues" evidence="1">
    <location>
        <begin position="293"/>
        <end position="309"/>
    </location>
</feature>
<dbReference type="InterPro" id="IPR019587">
    <property type="entry name" value="Polyketide_cyclase/dehydratase"/>
</dbReference>
<evidence type="ECO:0000313" key="2">
    <source>
        <dbReference type="EMBL" id="KAF9332843.1"/>
    </source>
</evidence>
<dbReference type="Pfam" id="PF10604">
    <property type="entry name" value="Polyketide_cyc2"/>
    <property type="match status" value="1"/>
</dbReference>
<keyword evidence="3" id="KW-1185">Reference proteome</keyword>
<evidence type="ECO:0000313" key="3">
    <source>
        <dbReference type="Proteomes" id="UP000696485"/>
    </source>
</evidence>
<gene>
    <name evidence="2" type="ORF">BG006_004265</name>
</gene>
<sequence length="322" mass="34480">MKEIKASTTIAASPSEVWQVLTDFDHYPDWNPMLTQVKGKFAVGELLNVRMRLPSRLMCGTPVSCSWSPMVIKCEPGSCLEWSAPYSGIKGCLNGTHYFQLTSSHGGTQTEFTQGKKYQGWGTSLYSVAGSIEGARRGLVAMNSALAIETIRRKQGLSKSTIVEKATTVNEKAMKDSDSEMVDLAVVDLDISDSAAVTEATAGASSFEPEEEPEPLCASSKPEKRTSLIGAGISSLFGGGSKPSMPTSSSRDDLINPAIAEEAEDGDEGEEGEAEDGDDDDGEDGFDLPPEDPEAKRQREAKNAERIELDLGGGELSMDFGF</sequence>
<feature type="region of interest" description="Disordered" evidence="1">
    <location>
        <begin position="200"/>
        <end position="322"/>
    </location>
</feature>
<reference evidence="2" key="1">
    <citation type="journal article" date="2020" name="Fungal Divers.">
        <title>Resolving the Mortierellaceae phylogeny through synthesis of multi-gene phylogenetics and phylogenomics.</title>
        <authorList>
            <person name="Vandepol N."/>
            <person name="Liber J."/>
            <person name="Desiro A."/>
            <person name="Na H."/>
            <person name="Kennedy M."/>
            <person name="Barry K."/>
            <person name="Grigoriev I.V."/>
            <person name="Miller A.N."/>
            <person name="O'Donnell K."/>
            <person name="Stajich J.E."/>
            <person name="Bonito G."/>
        </authorList>
    </citation>
    <scope>NUCLEOTIDE SEQUENCE</scope>
    <source>
        <strain evidence="2">NVP1</strain>
    </source>
</reference>
<dbReference type="PANTHER" id="PTHR36166:SF1">
    <property type="entry name" value="SRPBCC DOMAIN-CONTAINING PROTEIN"/>
    <property type="match status" value="1"/>
</dbReference>
<dbReference type="InterPro" id="IPR023393">
    <property type="entry name" value="START-like_dom_sf"/>
</dbReference>
<dbReference type="PANTHER" id="PTHR36166">
    <property type="entry name" value="CHROMOSOME 9, WHOLE GENOME SHOTGUN SEQUENCE"/>
    <property type="match status" value="1"/>
</dbReference>
<dbReference type="Gene3D" id="3.30.530.20">
    <property type="match status" value="1"/>
</dbReference>
<evidence type="ECO:0000256" key="1">
    <source>
        <dbReference type="SAM" id="MobiDB-lite"/>
    </source>
</evidence>
<evidence type="ECO:0008006" key="4">
    <source>
        <dbReference type="Google" id="ProtNLM"/>
    </source>
</evidence>
<protein>
    <recommendedName>
        <fullName evidence="4">SRPBCC domain-containing protein</fullName>
    </recommendedName>
</protein>
<dbReference type="EMBL" id="JAAAUY010000236">
    <property type="protein sequence ID" value="KAF9332843.1"/>
    <property type="molecule type" value="Genomic_DNA"/>
</dbReference>
<comment type="caution">
    <text evidence="2">The sequence shown here is derived from an EMBL/GenBank/DDBJ whole genome shotgun (WGS) entry which is preliminary data.</text>
</comment>
<dbReference type="Proteomes" id="UP000696485">
    <property type="component" value="Unassembled WGS sequence"/>
</dbReference>
<name>A0A9P5SNU9_9FUNG</name>
<feature type="compositionally biased region" description="Acidic residues" evidence="1">
    <location>
        <begin position="261"/>
        <end position="292"/>
    </location>
</feature>